<feature type="compositionally biased region" description="Basic residues" evidence="1">
    <location>
        <begin position="113"/>
        <end position="122"/>
    </location>
</feature>
<accession>A0A067TKB8</accession>
<feature type="compositionally biased region" description="Pro residues" evidence="1">
    <location>
        <begin position="1"/>
        <end position="21"/>
    </location>
</feature>
<evidence type="ECO:0000256" key="1">
    <source>
        <dbReference type="SAM" id="MobiDB-lite"/>
    </source>
</evidence>
<evidence type="ECO:0000313" key="2">
    <source>
        <dbReference type="EMBL" id="KDR83675.1"/>
    </source>
</evidence>
<dbReference type="EMBL" id="KL142368">
    <property type="protein sequence ID" value="KDR83675.1"/>
    <property type="molecule type" value="Genomic_DNA"/>
</dbReference>
<feature type="region of interest" description="Disordered" evidence="1">
    <location>
        <begin position="1"/>
        <end position="155"/>
    </location>
</feature>
<feature type="compositionally biased region" description="Basic and acidic residues" evidence="1">
    <location>
        <begin position="22"/>
        <end position="35"/>
    </location>
</feature>
<evidence type="ECO:0000313" key="3">
    <source>
        <dbReference type="Proteomes" id="UP000027222"/>
    </source>
</evidence>
<dbReference type="AlphaFoldDB" id="A0A067TKB8"/>
<dbReference type="Proteomes" id="UP000027222">
    <property type="component" value="Unassembled WGS sequence"/>
</dbReference>
<proteinExistence type="predicted"/>
<sequence length="279" mass="31180">MSYRKPPPVYIPSPPPSPPPSTRREREKDAEETQEKQVPPLPDNWREILSAKAVKAKATKALPVIGTQEKLQREEEIDITELSSSKKLPDLPQERDIDEDQESFATAPGSHHLSPHSTHRGRGLPTHYRPPTPPLRSQSKQSRRLPTPADKNSEHVTLYSETHSSPGLYLASNSLNHYANYPRLGAGSLKPTASFRTERTLVSMNTNFSMGWPNGLGNSSERAMHSYPTFLIQKETPDALANKDDASDDLGHCGIFSCWPRICLSVWAQKLRSFVVISK</sequence>
<keyword evidence="3" id="KW-1185">Reference proteome</keyword>
<organism evidence="2 3">
    <name type="scientific">Galerina marginata (strain CBS 339.88)</name>
    <dbReference type="NCBI Taxonomy" id="685588"/>
    <lineage>
        <taxon>Eukaryota</taxon>
        <taxon>Fungi</taxon>
        <taxon>Dikarya</taxon>
        <taxon>Basidiomycota</taxon>
        <taxon>Agaricomycotina</taxon>
        <taxon>Agaricomycetes</taxon>
        <taxon>Agaricomycetidae</taxon>
        <taxon>Agaricales</taxon>
        <taxon>Agaricineae</taxon>
        <taxon>Strophariaceae</taxon>
        <taxon>Galerina</taxon>
    </lineage>
</organism>
<dbReference type="OrthoDB" id="3062544at2759"/>
<gene>
    <name evidence="2" type="ORF">GALMADRAFT_133099</name>
</gene>
<dbReference type="HOGENOM" id="CLU_997640_0_0_1"/>
<protein>
    <submittedName>
        <fullName evidence="2">Uncharacterized protein</fullName>
    </submittedName>
</protein>
<reference evidence="3" key="1">
    <citation type="journal article" date="2014" name="Proc. Natl. Acad. Sci. U.S.A.">
        <title>Extensive sampling of basidiomycete genomes demonstrates inadequacy of the white-rot/brown-rot paradigm for wood decay fungi.</title>
        <authorList>
            <person name="Riley R."/>
            <person name="Salamov A.A."/>
            <person name="Brown D.W."/>
            <person name="Nagy L.G."/>
            <person name="Floudas D."/>
            <person name="Held B.W."/>
            <person name="Levasseur A."/>
            <person name="Lombard V."/>
            <person name="Morin E."/>
            <person name="Otillar R."/>
            <person name="Lindquist E.A."/>
            <person name="Sun H."/>
            <person name="LaButti K.M."/>
            <person name="Schmutz J."/>
            <person name="Jabbour D."/>
            <person name="Luo H."/>
            <person name="Baker S.E."/>
            <person name="Pisabarro A.G."/>
            <person name="Walton J.D."/>
            <person name="Blanchette R.A."/>
            <person name="Henrissat B."/>
            <person name="Martin F."/>
            <person name="Cullen D."/>
            <person name="Hibbett D.S."/>
            <person name="Grigoriev I.V."/>
        </authorList>
    </citation>
    <scope>NUCLEOTIDE SEQUENCE [LARGE SCALE GENOMIC DNA]</scope>
    <source>
        <strain evidence="3">CBS 339.88</strain>
    </source>
</reference>
<name>A0A067TKB8_GALM3</name>